<feature type="region of interest" description="Disordered" evidence="1">
    <location>
        <begin position="302"/>
        <end position="332"/>
    </location>
</feature>
<keyword evidence="3" id="KW-1185">Reference proteome</keyword>
<dbReference type="AlphaFoldDB" id="A0A8K0SAU6"/>
<reference evidence="2" key="1">
    <citation type="journal article" date="2021" name="Nat. Commun.">
        <title>Genetic determinants of endophytism in the Arabidopsis root mycobiome.</title>
        <authorList>
            <person name="Mesny F."/>
            <person name="Miyauchi S."/>
            <person name="Thiergart T."/>
            <person name="Pickel B."/>
            <person name="Atanasova L."/>
            <person name="Karlsson M."/>
            <person name="Huettel B."/>
            <person name="Barry K.W."/>
            <person name="Haridas S."/>
            <person name="Chen C."/>
            <person name="Bauer D."/>
            <person name="Andreopoulos W."/>
            <person name="Pangilinan J."/>
            <person name="LaButti K."/>
            <person name="Riley R."/>
            <person name="Lipzen A."/>
            <person name="Clum A."/>
            <person name="Drula E."/>
            <person name="Henrissat B."/>
            <person name="Kohler A."/>
            <person name="Grigoriev I.V."/>
            <person name="Martin F.M."/>
            <person name="Hacquard S."/>
        </authorList>
    </citation>
    <scope>NUCLEOTIDE SEQUENCE</scope>
    <source>
        <strain evidence="2">MPI-CAGE-CH-0235</strain>
    </source>
</reference>
<evidence type="ECO:0000256" key="1">
    <source>
        <dbReference type="SAM" id="MobiDB-lite"/>
    </source>
</evidence>
<feature type="compositionally biased region" description="Basic and acidic residues" evidence="1">
    <location>
        <begin position="20"/>
        <end position="39"/>
    </location>
</feature>
<dbReference type="Proteomes" id="UP000813444">
    <property type="component" value="Unassembled WGS sequence"/>
</dbReference>
<feature type="compositionally biased region" description="Basic and acidic residues" evidence="1">
    <location>
        <begin position="500"/>
        <end position="514"/>
    </location>
</feature>
<evidence type="ECO:0008006" key="4">
    <source>
        <dbReference type="Google" id="ProtNLM"/>
    </source>
</evidence>
<sequence>MDLKFQIHNVVSMQKRCQEKEAKQEHRNNARHAQDRSRDLQQQLHISRDTLKPLQSREVVYARQVPNMSANSIFEAKDCYEIKAASNGGNAYNIDVVSNPIGTNSNNTDLDSPVSLSWLEAACDQENSVSWPLFHYEQYPTENASKRIEGDLETNSQLNKTQEETEAGVLQAPGFGILGEHAGLETFTASLTNTTTEVDIHTTDHEDAGSALKRPVKATTMHSPDLQSQEDSAAASVILSSAESTSFVKKTPEAKAWMCPPLDEALCGVISDRSFPASSDHSISVEHTTWDFQASRRGSDATSIDLGDLKVGPASDEDRCANPEGPKRRKATNAIGPVDKTVAVERSIIPAIDSPETRDVLPETLLPDNNMSSNQACTSCGIDRVQLLRLSQNVLSLANLSDIDSLVALLVDGRSISECERREIALYIALGSLRDYILGPQQPTPETHSQDVGEPFAAKTSHQDLFLQPSNEMETDGQSEPSLPTPLSDLDDSGDATSDTTRKSCDIYGRDQNDNRSIQGPRARSWSKLEEKRLRVYKMENLSWKEIAEKLKRSESAVLQHWRIMQRDKYIRRR</sequence>
<feature type="compositionally biased region" description="Polar residues" evidence="1">
    <location>
        <begin position="471"/>
        <end position="482"/>
    </location>
</feature>
<accession>A0A8K0SAU6</accession>
<dbReference type="EMBL" id="JAGPNK010000035">
    <property type="protein sequence ID" value="KAH7303379.1"/>
    <property type="molecule type" value="Genomic_DNA"/>
</dbReference>
<proteinExistence type="predicted"/>
<dbReference type="OrthoDB" id="4741289at2759"/>
<evidence type="ECO:0000313" key="3">
    <source>
        <dbReference type="Proteomes" id="UP000813444"/>
    </source>
</evidence>
<feature type="region of interest" description="Disordered" evidence="1">
    <location>
        <begin position="471"/>
        <end position="524"/>
    </location>
</feature>
<name>A0A8K0SAU6_9HYPO</name>
<organism evidence="2 3">
    <name type="scientific">Stachybotrys elegans</name>
    <dbReference type="NCBI Taxonomy" id="80388"/>
    <lineage>
        <taxon>Eukaryota</taxon>
        <taxon>Fungi</taxon>
        <taxon>Dikarya</taxon>
        <taxon>Ascomycota</taxon>
        <taxon>Pezizomycotina</taxon>
        <taxon>Sordariomycetes</taxon>
        <taxon>Hypocreomycetidae</taxon>
        <taxon>Hypocreales</taxon>
        <taxon>Stachybotryaceae</taxon>
        <taxon>Stachybotrys</taxon>
    </lineage>
</organism>
<feature type="region of interest" description="Disordered" evidence="1">
    <location>
        <begin position="20"/>
        <end position="40"/>
    </location>
</feature>
<gene>
    <name evidence="2" type="ORF">B0I35DRAFT_446853</name>
</gene>
<protein>
    <recommendedName>
        <fullName evidence="4">Myb-like domain-containing protein</fullName>
    </recommendedName>
</protein>
<comment type="caution">
    <text evidence="2">The sequence shown here is derived from an EMBL/GenBank/DDBJ whole genome shotgun (WGS) entry which is preliminary data.</text>
</comment>
<evidence type="ECO:0000313" key="2">
    <source>
        <dbReference type="EMBL" id="KAH7303379.1"/>
    </source>
</evidence>